<sequence>MPQAPSAVSPVPSDCPSNAIARTFFAMNTAFRSTLLAGALVFAAFGTAAHAADEDVVARVGSEEITERDLKAAAAEVGEQFARLPADQRKLAVLSALIDIKVLARQAEAEALQDDPEVAAQIDFLRERTLHNAYFARNGVANITEEELKARFEKEVAAMPATEEVHARHILLKTKEEAEAVIAKLDGGADFVELAKESSTGPSGPEGGDLGFFSAGQMVPEFEKVAFTMEPGTYTKEPVQTQFGWHVIKVEEKREAPKPEFDAVKDQVRQVVLREKYMGLVQKARDDLPVEYVDPAMKSQVEALEKSMDPAAAPAAPAEQ</sequence>
<evidence type="ECO:0000313" key="10">
    <source>
        <dbReference type="EMBL" id="EAS49293.1"/>
    </source>
</evidence>
<evidence type="ECO:0000256" key="4">
    <source>
        <dbReference type="ARBA" id="ARBA00018370"/>
    </source>
</evidence>
<keyword evidence="5 8" id="KW-0697">Rotamase</keyword>
<protein>
    <recommendedName>
        <fullName evidence="4">Parvulin-like PPIase</fullName>
        <ecNumber evidence="3">5.2.1.8</ecNumber>
    </recommendedName>
    <alternativeName>
        <fullName evidence="6">Peptidyl-prolyl cis-trans isomerase plp</fullName>
    </alternativeName>
    <alternativeName>
        <fullName evidence="7">Rotamase plp</fullName>
    </alternativeName>
</protein>
<dbReference type="PANTHER" id="PTHR47245">
    <property type="entry name" value="PEPTIDYLPROLYL ISOMERASE"/>
    <property type="match status" value="1"/>
</dbReference>
<comment type="similarity">
    <text evidence="2">Belongs to the PpiC/parvulin rotamase family.</text>
</comment>
<dbReference type="Gene3D" id="1.10.8.1040">
    <property type="match status" value="1"/>
</dbReference>
<comment type="caution">
    <text evidence="10">The sequence shown here is derived from an EMBL/GenBank/DDBJ whole genome shotgun (WGS) entry which is preliminary data.</text>
</comment>
<dbReference type="PANTHER" id="PTHR47245:SF2">
    <property type="entry name" value="PEPTIDYL-PROLYL CIS-TRANS ISOMERASE HP_0175-RELATED"/>
    <property type="match status" value="1"/>
</dbReference>
<gene>
    <name evidence="10" type="ORF">SI859A1_02894</name>
</gene>
<keyword evidence="8 10" id="KW-0413">Isomerase</keyword>
<feature type="domain" description="PpiC" evidence="9">
    <location>
        <begin position="162"/>
        <end position="252"/>
    </location>
</feature>
<name>Q1YGD2_AURMS</name>
<dbReference type="GO" id="GO:0003755">
    <property type="term" value="F:peptidyl-prolyl cis-trans isomerase activity"/>
    <property type="evidence" value="ECO:0007669"/>
    <property type="project" value="UniProtKB-KW"/>
</dbReference>
<dbReference type="HOGENOM" id="CLU_034646_1_0_5"/>
<evidence type="ECO:0000256" key="5">
    <source>
        <dbReference type="ARBA" id="ARBA00023110"/>
    </source>
</evidence>
<dbReference type="SUPFAM" id="SSF109998">
    <property type="entry name" value="Triger factor/SurA peptide-binding domain-like"/>
    <property type="match status" value="1"/>
</dbReference>
<dbReference type="AlphaFoldDB" id="Q1YGD2"/>
<dbReference type="Pfam" id="PF13616">
    <property type="entry name" value="Rotamase_3"/>
    <property type="match status" value="1"/>
</dbReference>
<evidence type="ECO:0000256" key="3">
    <source>
        <dbReference type="ARBA" id="ARBA00013194"/>
    </source>
</evidence>
<organism evidence="10 11">
    <name type="scientific">Aurantimonas manganoxydans (strain ATCC BAA-1229 / DSM 21871 / SI85-9A1)</name>
    <dbReference type="NCBI Taxonomy" id="287752"/>
    <lineage>
        <taxon>Bacteria</taxon>
        <taxon>Pseudomonadati</taxon>
        <taxon>Pseudomonadota</taxon>
        <taxon>Alphaproteobacteria</taxon>
        <taxon>Hyphomicrobiales</taxon>
        <taxon>Aurantimonadaceae</taxon>
        <taxon>Aurantimonas</taxon>
    </lineage>
</organism>
<evidence type="ECO:0000256" key="6">
    <source>
        <dbReference type="ARBA" id="ARBA00030642"/>
    </source>
</evidence>
<dbReference type="PROSITE" id="PS50198">
    <property type="entry name" value="PPIC_PPIASE_2"/>
    <property type="match status" value="1"/>
</dbReference>
<dbReference type="EC" id="5.2.1.8" evidence="3"/>
<dbReference type="SUPFAM" id="SSF54534">
    <property type="entry name" value="FKBP-like"/>
    <property type="match status" value="1"/>
</dbReference>
<keyword evidence="11" id="KW-1185">Reference proteome</keyword>
<accession>Q1YGD2</accession>
<evidence type="ECO:0000259" key="9">
    <source>
        <dbReference type="PROSITE" id="PS50198"/>
    </source>
</evidence>
<dbReference type="BioCyc" id="AURANTIMONAS:SI859A1_02894-MONOMER"/>
<evidence type="ECO:0000256" key="2">
    <source>
        <dbReference type="ARBA" id="ARBA00007656"/>
    </source>
</evidence>
<dbReference type="Gene3D" id="3.10.50.40">
    <property type="match status" value="1"/>
</dbReference>
<dbReference type="Proteomes" id="UP000000321">
    <property type="component" value="Unassembled WGS sequence"/>
</dbReference>
<proteinExistence type="inferred from homology"/>
<evidence type="ECO:0000313" key="11">
    <source>
        <dbReference type="Proteomes" id="UP000000321"/>
    </source>
</evidence>
<reference evidence="10 11" key="1">
    <citation type="journal article" date="2008" name="Appl. Environ. Microbiol.">
        <title>Genomic insights into Mn(II) oxidation by the marine alphaproteobacterium Aurantimonas sp. strain SI85-9A1.</title>
        <authorList>
            <person name="Dick G.J."/>
            <person name="Podell S."/>
            <person name="Johnson H.A."/>
            <person name="Rivera-Espinoza Y."/>
            <person name="Bernier-Latmani R."/>
            <person name="McCarthy J.K."/>
            <person name="Torpey J.W."/>
            <person name="Clement B.G."/>
            <person name="Gaasterland T."/>
            <person name="Tebo B.M."/>
        </authorList>
    </citation>
    <scope>NUCLEOTIDE SEQUENCE [LARGE SCALE GENOMIC DNA]</scope>
    <source>
        <strain evidence="10 11">SI85-9A1</strain>
    </source>
</reference>
<comment type="catalytic activity">
    <reaction evidence="1">
        <text>[protein]-peptidylproline (omega=180) = [protein]-peptidylproline (omega=0)</text>
        <dbReference type="Rhea" id="RHEA:16237"/>
        <dbReference type="Rhea" id="RHEA-COMP:10747"/>
        <dbReference type="Rhea" id="RHEA-COMP:10748"/>
        <dbReference type="ChEBI" id="CHEBI:83833"/>
        <dbReference type="ChEBI" id="CHEBI:83834"/>
        <dbReference type="EC" id="5.2.1.8"/>
    </reaction>
</comment>
<dbReference type="InterPro" id="IPR050245">
    <property type="entry name" value="PrsA_foldase"/>
</dbReference>
<dbReference type="InterPro" id="IPR046357">
    <property type="entry name" value="PPIase_dom_sf"/>
</dbReference>
<evidence type="ECO:0000256" key="8">
    <source>
        <dbReference type="PROSITE-ProRule" id="PRU00278"/>
    </source>
</evidence>
<evidence type="ECO:0000256" key="7">
    <source>
        <dbReference type="ARBA" id="ARBA00031484"/>
    </source>
</evidence>
<evidence type="ECO:0000256" key="1">
    <source>
        <dbReference type="ARBA" id="ARBA00000971"/>
    </source>
</evidence>
<dbReference type="EMBL" id="AAPJ01000005">
    <property type="protein sequence ID" value="EAS49293.1"/>
    <property type="molecule type" value="Genomic_DNA"/>
</dbReference>
<dbReference type="InterPro" id="IPR000297">
    <property type="entry name" value="PPIase_PpiC"/>
</dbReference>
<dbReference type="InterPro" id="IPR027304">
    <property type="entry name" value="Trigger_fact/SurA_dom_sf"/>
</dbReference>